<dbReference type="PANTHER" id="PTHR39339">
    <property type="entry name" value="SLR1444 PROTEIN"/>
    <property type="match status" value="1"/>
</dbReference>
<dbReference type="AlphaFoldDB" id="A0A3A4R910"/>
<dbReference type="PANTHER" id="PTHR39339:SF1">
    <property type="entry name" value="CHAD DOMAIN-CONTAINING PROTEIN"/>
    <property type="match status" value="1"/>
</dbReference>
<protein>
    <submittedName>
        <fullName evidence="2">CHAD domain-containing protein</fullName>
    </submittedName>
</protein>
<feature type="domain" description="CHAD" evidence="1">
    <location>
        <begin position="211"/>
        <end position="504"/>
    </location>
</feature>
<proteinExistence type="predicted"/>
<evidence type="ECO:0000313" key="3">
    <source>
        <dbReference type="Proteomes" id="UP000266426"/>
    </source>
</evidence>
<evidence type="ECO:0000259" key="1">
    <source>
        <dbReference type="PROSITE" id="PS51708"/>
    </source>
</evidence>
<dbReference type="EMBL" id="QZJZ01000052">
    <property type="protein sequence ID" value="RJP59287.1"/>
    <property type="molecule type" value="Genomic_DNA"/>
</dbReference>
<sequence length="518" mass="59381">MDSKQYVFISSHPADLSHFLQAVRNYNLVKDAECAVTSTYYDTFDWRLYQANLTLCKESYDYILKSLDTGEPVSTLCSRTKKAPRFSNDFPVSRLKDAITPVMDIRALLPMAVVKKVKHQFSVLNTDGAKIFAFETEKLSVVRDSKKNPAVVLAYCSSEHHELLDYFDKHIHSAGFRKVAGYKEIAAELFALSGKAPGSYSAKIELQLDPDLPSGKAMKLIFVRLLDIIKQNEKGVIQDLDSEFLHDFRVSIRKTRSAWSQAQGVFPKDITDMFKERFREIAKLTNTTRDTSVFLLNKDRYIELFPNTFKRDITAFFRYLSCLYKKEHEQIAAELASEAYTETIRLWQEFLASEDENAEQSRNADTPILILAQKIILKRFKKVIKSIEKIGCDAPYPELHGLRIQCKKLRYLLEMLASLFPEKKIAFIVKHLKKLQDNLGALNDLVIQQQVITRYLDSIPAETDIPVKSVIAVGGLQSLQYVRQNELHKKSYALLQEFNSAKIRDMFYSMCSDNHADG</sequence>
<dbReference type="InterPro" id="IPR038186">
    <property type="entry name" value="CHAD_dom_sf"/>
</dbReference>
<dbReference type="InterPro" id="IPR007899">
    <property type="entry name" value="CHAD_dom"/>
</dbReference>
<accession>A0A3A4R910</accession>
<dbReference type="Pfam" id="PF05235">
    <property type="entry name" value="CHAD"/>
    <property type="match status" value="1"/>
</dbReference>
<gene>
    <name evidence="2" type="ORF">C4541_06355</name>
</gene>
<organism evidence="2 3">
    <name type="scientific">Candidatus Auribacter fodinae</name>
    <dbReference type="NCBI Taxonomy" id="2093366"/>
    <lineage>
        <taxon>Bacteria</taxon>
        <taxon>Pseudomonadati</taxon>
        <taxon>Candidatus Auribacterota</taxon>
        <taxon>Candidatus Auribacteria</taxon>
        <taxon>Candidatus Auribacterales</taxon>
        <taxon>Candidatus Auribacteraceae</taxon>
        <taxon>Candidatus Auribacter</taxon>
    </lineage>
</organism>
<comment type="caution">
    <text evidence="2">The sequence shown here is derived from an EMBL/GenBank/DDBJ whole genome shotgun (WGS) entry which is preliminary data.</text>
</comment>
<dbReference type="PROSITE" id="PS51708">
    <property type="entry name" value="CHAD"/>
    <property type="match status" value="1"/>
</dbReference>
<dbReference type="Proteomes" id="UP000266426">
    <property type="component" value="Unassembled WGS sequence"/>
</dbReference>
<evidence type="ECO:0000313" key="2">
    <source>
        <dbReference type="EMBL" id="RJP59287.1"/>
    </source>
</evidence>
<dbReference type="Gene3D" id="1.40.20.10">
    <property type="entry name" value="CHAD domain"/>
    <property type="match status" value="1"/>
</dbReference>
<name>A0A3A4R910_9BACT</name>
<reference evidence="2 3" key="1">
    <citation type="journal article" date="2017" name="ISME J.">
        <title>Energy and carbon metabolisms in a deep terrestrial subsurface fluid microbial community.</title>
        <authorList>
            <person name="Momper L."/>
            <person name="Jungbluth S.P."/>
            <person name="Lee M.D."/>
            <person name="Amend J.P."/>
        </authorList>
    </citation>
    <scope>NUCLEOTIDE SEQUENCE [LARGE SCALE GENOMIC DNA]</scope>
    <source>
        <strain evidence="2">SURF_26</strain>
    </source>
</reference>
<dbReference type="SMART" id="SM00880">
    <property type="entry name" value="CHAD"/>
    <property type="match status" value="1"/>
</dbReference>